<feature type="compositionally biased region" description="Polar residues" evidence="2">
    <location>
        <begin position="462"/>
        <end position="475"/>
    </location>
</feature>
<evidence type="ECO:0000313" key="4">
    <source>
        <dbReference type="Proteomes" id="UP000237271"/>
    </source>
</evidence>
<evidence type="ECO:0000256" key="2">
    <source>
        <dbReference type="SAM" id="MobiDB-lite"/>
    </source>
</evidence>
<organism evidence="3 4">
    <name type="scientific">Phytophthora palmivora</name>
    <dbReference type="NCBI Taxonomy" id="4796"/>
    <lineage>
        <taxon>Eukaryota</taxon>
        <taxon>Sar</taxon>
        <taxon>Stramenopiles</taxon>
        <taxon>Oomycota</taxon>
        <taxon>Peronosporomycetes</taxon>
        <taxon>Peronosporales</taxon>
        <taxon>Peronosporaceae</taxon>
        <taxon>Phytophthora</taxon>
    </lineage>
</organism>
<feature type="compositionally biased region" description="Basic and acidic residues" evidence="2">
    <location>
        <begin position="336"/>
        <end position="345"/>
    </location>
</feature>
<dbReference type="Proteomes" id="UP000237271">
    <property type="component" value="Unassembled WGS sequence"/>
</dbReference>
<keyword evidence="1" id="KW-0175">Coiled coil</keyword>
<evidence type="ECO:0000313" key="3">
    <source>
        <dbReference type="EMBL" id="POM60634.1"/>
    </source>
</evidence>
<proteinExistence type="predicted"/>
<sequence>MVASSGTTTGASANIKNSGNALNASFFSPADAAAHGISTTMSPGSGPSVPSYLEAPPVHDGDINIHLVGVPATVRHLEGGAFTRDGYGGLEVLVPVESLTTRENSTLNDCVGDHVDLRTRILKPRGAPLESTDLEGLLDSVPVRREVASLLTEFGHERLAERVFGTISSLRKVIQSDIRVQALLQGGDTALQDIDQVQAELAQLKRDYQLVTSHWDQRLFQAGVEKEEALQNSRDDIRHLMEEHNRDNRGPRKQITVIAADDPGLVSTPFVSLSRPRDPDGGESTRSEPPRYLDLTRTHTSVQANTSSSKRKQSSGSPASKKNHRAPDTVQGRPSDWVEHSSHDCRTDKYPSIQAKQQALTPLTDSPVTWDDLRLDLQELMLPGVQYPDAVEWFSDDQEAHVTFRVLDGLQDQGVEPEYWGPLVEGLDDDPDPNALVVEADDDERVDENFVPEAEGDDDQGLESSRQPNPENLSPKSKRPRTNCDSLKSTSRKDRSGQGPTTNLAKKAFSELTSDDLRIVETPGENTGSWMHYGVRMKRGDATVTSSEQTLGFPDYAPNRYDLDLLKERTTSKERELIALLDSKPWDKIYAFRPREPFFHKRKDLSADALIALDSWIGFASRNTRAFWEETHWLTFDTSDNVSPKLAAIYLDRSKRHTSFRKKALSLLRKVTLKLPDTIRNEPGIWKYPSRICHWVLMDLNHCDPETSKPYTLLEQLAILDAAEPARTQWSSCSTDAERIAHLPKEVRKSLIPVDKRIQIRDLRTHCWNN</sequence>
<feature type="compositionally biased region" description="Basic and acidic residues" evidence="2">
    <location>
        <begin position="275"/>
        <end position="297"/>
    </location>
</feature>
<comment type="caution">
    <text evidence="3">The sequence shown here is derived from an EMBL/GenBank/DDBJ whole genome shotgun (WGS) entry which is preliminary data.</text>
</comment>
<feature type="region of interest" description="Disordered" evidence="2">
    <location>
        <begin position="242"/>
        <end position="261"/>
    </location>
</feature>
<protein>
    <submittedName>
        <fullName evidence="3">Uncharacterized protein</fullName>
    </submittedName>
</protein>
<dbReference type="EMBL" id="NCKW01016844">
    <property type="protein sequence ID" value="POM60634.1"/>
    <property type="molecule type" value="Genomic_DNA"/>
</dbReference>
<feature type="coiled-coil region" evidence="1">
    <location>
        <begin position="187"/>
        <end position="214"/>
    </location>
</feature>
<accession>A0A2P4X506</accession>
<feature type="region of interest" description="Disordered" evidence="2">
    <location>
        <begin position="420"/>
        <end position="508"/>
    </location>
</feature>
<reference evidence="3 4" key="1">
    <citation type="journal article" date="2017" name="Genome Biol. Evol.">
        <title>Phytophthora megakarya and P. palmivora, closely related causal agents of cacao black pod rot, underwent increases in genome sizes and gene numbers by different mechanisms.</title>
        <authorList>
            <person name="Ali S.S."/>
            <person name="Shao J."/>
            <person name="Lary D.J."/>
            <person name="Kronmiller B."/>
            <person name="Shen D."/>
            <person name="Strem M.D."/>
            <person name="Amoako-Attah I."/>
            <person name="Akrofi A.Y."/>
            <person name="Begoude B.A."/>
            <person name="Ten Hoopen G.M."/>
            <person name="Coulibaly K."/>
            <person name="Kebe B.I."/>
            <person name="Melnick R.L."/>
            <person name="Guiltinan M.J."/>
            <person name="Tyler B.M."/>
            <person name="Meinhardt L.W."/>
            <person name="Bailey B.A."/>
        </authorList>
    </citation>
    <scope>NUCLEOTIDE SEQUENCE [LARGE SCALE GENOMIC DNA]</scope>
    <source>
        <strain evidence="4">sbr112.9</strain>
    </source>
</reference>
<gene>
    <name evidence="3" type="ORF">PHPALM_30482</name>
</gene>
<feature type="region of interest" description="Disordered" evidence="2">
    <location>
        <begin position="266"/>
        <end position="345"/>
    </location>
</feature>
<name>A0A2P4X506_9STRA</name>
<evidence type="ECO:0000256" key="1">
    <source>
        <dbReference type="SAM" id="Coils"/>
    </source>
</evidence>
<dbReference type="AlphaFoldDB" id="A0A2P4X506"/>
<keyword evidence="4" id="KW-1185">Reference proteome</keyword>